<dbReference type="EMBL" id="UGGP01000001">
    <property type="protein sequence ID" value="STO07317.1"/>
    <property type="molecule type" value="Genomic_DNA"/>
</dbReference>
<evidence type="ECO:0000313" key="1">
    <source>
        <dbReference type="EMBL" id="STO07317.1"/>
    </source>
</evidence>
<dbReference type="AlphaFoldDB" id="A0A377FR57"/>
<proteinExistence type="predicted"/>
<dbReference type="RefSeq" id="WP_029334420.1">
    <property type="nucleotide sequence ID" value="NZ_UGGP01000001.1"/>
</dbReference>
<sequence length="154" mass="17713">MNSLDIALATSIPSAQFDFDHTDLTFRATEWETYRPEHGKPFQQRDRHLTVYPLKELSRAFSVAGIPRSQQQLIKWETDGVLPPTPFTLGRKRYYSENQIRTIVDIALECGLRPRTHVKKTGFSELAHKELSYILQFELAAEQPQTGERPPSLT</sequence>
<protein>
    <submittedName>
        <fullName evidence="1">Uncharacterized protein</fullName>
    </submittedName>
</protein>
<evidence type="ECO:0000313" key="2">
    <source>
        <dbReference type="Proteomes" id="UP000254060"/>
    </source>
</evidence>
<organism evidence="1 2">
    <name type="scientific">Exiguobacterium aurantiacum</name>
    <dbReference type="NCBI Taxonomy" id="33987"/>
    <lineage>
        <taxon>Bacteria</taxon>
        <taxon>Bacillati</taxon>
        <taxon>Bacillota</taxon>
        <taxon>Bacilli</taxon>
        <taxon>Bacillales</taxon>
        <taxon>Bacillales Family XII. Incertae Sedis</taxon>
        <taxon>Exiguobacterium</taxon>
    </lineage>
</organism>
<accession>A0A377FR57</accession>
<dbReference type="Proteomes" id="UP000254060">
    <property type="component" value="Unassembled WGS sequence"/>
</dbReference>
<reference evidence="1 2" key="1">
    <citation type="submission" date="2018-06" db="EMBL/GenBank/DDBJ databases">
        <authorList>
            <consortium name="Pathogen Informatics"/>
            <person name="Doyle S."/>
        </authorList>
    </citation>
    <scope>NUCLEOTIDE SEQUENCE [LARGE SCALE GENOMIC DNA]</scope>
    <source>
        <strain evidence="1 2">NCTC13163</strain>
    </source>
</reference>
<name>A0A377FR57_9BACL</name>
<dbReference type="OrthoDB" id="2352564at2"/>
<gene>
    <name evidence="1" type="ORF">NCTC13163_00662</name>
</gene>